<feature type="transmembrane region" description="Helical" evidence="1">
    <location>
        <begin position="379"/>
        <end position="397"/>
    </location>
</feature>
<reference evidence="2" key="1">
    <citation type="journal article" date="2020" name="Anaerobe">
        <title>Analysis of a plasmid encoding botulinum neurotoxin type G gene in Clostridium argentinense.</title>
        <authorList>
            <person name="Sakaguchi Y."/>
            <person name="Uchiyama J."/>
            <person name="Take A."/>
            <person name="Gotoh K."/>
            <person name="Sakaguchi M."/>
            <person name="Suzuki T."/>
            <person name="Yamamoto Y."/>
            <person name="Hosomi K."/>
            <person name="Kohda T."/>
            <person name="Mukamoto M."/>
            <person name="Kozaki S."/>
            <person name="Hayashi S."/>
            <person name="Oguma K."/>
        </authorList>
    </citation>
    <scope>NUCLEOTIDE SEQUENCE</scope>
    <source>
        <strain evidence="2">2740</strain>
        <plasmid evidence="2">pCAG</plasmid>
    </source>
</reference>
<feature type="transmembrane region" description="Helical" evidence="1">
    <location>
        <begin position="88"/>
        <end position="110"/>
    </location>
</feature>
<keyword evidence="1" id="KW-0472">Membrane</keyword>
<feature type="transmembrane region" description="Helical" evidence="1">
    <location>
        <begin position="12"/>
        <end position="30"/>
    </location>
</feature>
<keyword evidence="1" id="KW-1133">Transmembrane helix</keyword>
<organism evidence="2">
    <name type="scientific">Clostridium argentinense</name>
    <dbReference type="NCBI Taxonomy" id="29341"/>
    <lineage>
        <taxon>Bacteria</taxon>
        <taxon>Bacillati</taxon>
        <taxon>Bacillota</taxon>
        <taxon>Clostridia</taxon>
        <taxon>Eubacteriales</taxon>
        <taxon>Clostridiaceae</taxon>
        <taxon>Clostridium</taxon>
    </lineage>
</organism>
<name>A0A7I6N9C1_9CLOT</name>
<evidence type="ECO:0000313" key="2">
    <source>
        <dbReference type="EMBL" id="BBB39368.1"/>
    </source>
</evidence>
<feature type="transmembrane region" description="Helical" evidence="1">
    <location>
        <begin position="637"/>
        <end position="658"/>
    </location>
</feature>
<protein>
    <submittedName>
        <fullName evidence="2">Uncharacterized protein</fullName>
    </submittedName>
</protein>
<evidence type="ECO:0000256" key="1">
    <source>
        <dbReference type="SAM" id="Phobius"/>
    </source>
</evidence>
<proteinExistence type="predicted"/>
<keyword evidence="2" id="KW-0614">Plasmid</keyword>
<feature type="transmembrane region" description="Helical" evidence="1">
    <location>
        <begin position="116"/>
        <end position="135"/>
    </location>
</feature>
<feature type="transmembrane region" description="Helical" evidence="1">
    <location>
        <begin position="296"/>
        <end position="316"/>
    </location>
</feature>
<keyword evidence="1" id="KW-0812">Transmembrane</keyword>
<dbReference type="EMBL" id="AB853998">
    <property type="protein sequence ID" value="BBB39368.1"/>
    <property type="molecule type" value="Genomic_DNA"/>
</dbReference>
<dbReference type="AlphaFoldDB" id="A0A7I6N9C1"/>
<feature type="transmembrane region" description="Helical" evidence="1">
    <location>
        <begin position="488"/>
        <end position="508"/>
    </location>
</feature>
<accession>A0A7I6N9C1</accession>
<geneLocation type="plasmid" evidence="2">
    <name>pCAG</name>
</geneLocation>
<sequence length="673" mass="78574">MLKGVIDVSSKIIIIFLVTCWLFVGYIYFFHNKTSKNTKLNSKKSKLVDKLYNILIKVPVIKKELIEIKSRLYDNNLWEDNILKYKAVIYYLLSWISAIFSFIFVCIYFSNNKYVVFILSFFCYYVKVLVLEILIGDDTSLLSGLVEFNKDLQQNFLMYDDVYRALEESINDSTNYLVVAHATRIQKAMEDPIDMEIFTEECSNDYLKLIALNCSLTDEFGDPLTKEGNSSFIENLGFTNDVIKSELFKRKELRYWLKWKALGCLVPLLAVTPYEIWANLNLPITDMFYKSSKGFLTKIGITIATVICMYLISILSKYQTTDKLKRSYWEEKLLKVNFINKFISMFLPKNGSKKHYYYKDLIIRSNVYTKIEWIYLKRFIFSISTFIIMISLTISVHKINYYNILNNTHKNFIKNVIVINNEQVDSTDIEKDAIKAIEDKKINNDPDSIKIFLQGKGITKDNQIKVFTEKILDKTIALNSEFIKIYEIILALIIAFIASLIPEANLAIKRNLAKFDMQSEVIMFETVILILMNYEKGTPDLILDYLSKYSTIFKNPIDRAINKLQKSNNEALNELIEEVNYKPFNNIIKCLIKSEDVDVSQAFSNLSNDRKYYSKEREEEDKKTIYQRVSTSRGLSFIPILLVVILYISTPMMIVSSYEMDNFNKEMSMPLEN</sequence>